<dbReference type="SUPFAM" id="SSF47895">
    <property type="entry name" value="Transducin (alpha subunit), insertion domain"/>
    <property type="match status" value="1"/>
</dbReference>
<dbReference type="GO" id="GO:0001664">
    <property type="term" value="F:G protein-coupled receptor binding"/>
    <property type="evidence" value="ECO:0007669"/>
    <property type="project" value="TreeGrafter"/>
</dbReference>
<dbReference type="GO" id="GO:0003924">
    <property type="term" value="F:GTPase activity"/>
    <property type="evidence" value="ECO:0007669"/>
    <property type="project" value="InterPro"/>
</dbReference>
<feature type="binding site" evidence="9">
    <location>
        <begin position="178"/>
        <end position="181"/>
    </location>
    <ligand>
        <name>GTP</name>
        <dbReference type="ChEBI" id="CHEBI:37565"/>
    </ligand>
</feature>
<evidence type="ECO:0000256" key="10">
    <source>
        <dbReference type="PIRSR" id="PIRSR601019-2"/>
    </source>
</evidence>
<keyword evidence="6" id="KW-0564">Palmitate</keyword>
<name>A0A915KJ36_ROMCU</name>
<evidence type="ECO:0000256" key="4">
    <source>
        <dbReference type="ARBA" id="ARBA00022842"/>
    </source>
</evidence>
<reference evidence="12" key="1">
    <citation type="submission" date="2022-11" db="UniProtKB">
        <authorList>
            <consortium name="WormBaseParasite"/>
        </authorList>
    </citation>
    <scope>IDENTIFICATION</scope>
</reference>
<dbReference type="SMART" id="SM00275">
    <property type="entry name" value="G_alpha"/>
    <property type="match status" value="1"/>
</dbReference>
<evidence type="ECO:0000256" key="7">
    <source>
        <dbReference type="ARBA" id="ARBA00023224"/>
    </source>
</evidence>
<dbReference type="GO" id="GO:0005834">
    <property type="term" value="C:heterotrimeric G-protein complex"/>
    <property type="evidence" value="ECO:0007669"/>
    <property type="project" value="TreeGrafter"/>
</dbReference>
<evidence type="ECO:0000256" key="3">
    <source>
        <dbReference type="ARBA" id="ARBA00022741"/>
    </source>
</evidence>
<dbReference type="Gene3D" id="1.10.400.10">
    <property type="entry name" value="GI Alpha 1, domain 2-like"/>
    <property type="match status" value="1"/>
</dbReference>
<feature type="binding site" evidence="10">
    <location>
        <position position="90"/>
    </location>
    <ligand>
        <name>Mg(2+)</name>
        <dbReference type="ChEBI" id="CHEBI:18420"/>
    </ligand>
</feature>
<evidence type="ECO:0000256" key="1">
    <source>
        <dbReference type="ARBA" id="ARBA00022707"/>
    </source>
</evidence>
<dbReference type="CDD" id="cd00066">
    <property type="entry name" value="G-alpha"/>
    <property type="match status" value="1"/>
</dbReference>
<keyword evidence="1" id="KW-0519">Myristate</keyword>
<evidence type="ECO:0000313" key="11">
    <source>
        <dbReference type="Proteomes" id="UP000887565"/>
    </source>
</evidence>
<proteinExistence type="predicted"/>
<dbReference type="InterPro" id="IPR011025">
    <property type="entry name" value="GproteinA_insert"/>
</dbReference>
<dbReference type="SUPFAM" id="SSF52540">
    <property type="entry name" value="P-loop containing nucleoside triphosphate hydrolases"/>
    <property type="match status" value="1"/>
</dbReference>
<dbReference type="GO" id="GO:0031683">
    <property type="term" value="F:G-protein beta/gamma-subunit complex binding"/>
    <property type="evidence" value="ECO:0007669"/>
    <property type="project" value="InterPro"/>
</dbReference>
<keyword evidence="2 10" id="KW-0479">Metal-binding</keyword>
<accession>A0A915KJ36</accession>
<protein>
    <submittedName>
        <fullName evidence="12">Uncharacterized protein</fullName>
    </submittedName>
</protein>
<keyword evidence="3 9" id="KW-0547">Nucleotide-binding</keyword>
<dbReference type="GO" id="GO:0005525">
    <property type="term" value="F:GTP binding"/>
    <property type="evidence" value="ECO:0007669"/>
    <property type="project" value="UniProtKB-KW"/>
</dbReference>
<dbReference type="Gene3D" id="3.40.50.300">
    <property type="entry name" value="P-loop containing nucleotide triphosphate hydrolases"/>
    <property type="match status" value="1"/>
</dbReference>
<feature type="binding site" evidence="9">
    <location>
        <position position="234"/>
    </location>
    <ligand>
        <name>GTP</name>
        <dbReference type="ChEBI" id="CHEBI:37565"/>
    </ligand>
</feature>
<dbReference type="InterPro" id="IPR001019">
    <property type="entry name" value="Gprotein_alpha_su"/>
</dbReference>
<dbReference type="PROSITE" id="PS51882">
    <property type="entry name" value="G_ALPHA"/>
    <property type="match status" value="1"/>
</dbReference>
<keyword evidence="11" id="KW-1185">Reference proteome</keyword>
<dbReference type="GO" id="GO:0046872">
    <property type="term" value="F:metal ion binding"/>
    <property type="evidence" value="ECO:0007669"/>
    <property type="project" value="UniProtKB-KW"/>
</dbReference>
<feature type="binding site" evidence="9">
    <location>
        <begin position="109"/>
        <end position="113"/>
    </location>
    <ligand>
        <name>GTP</name>
        <dbReference type="ChEBI" id="CHEBI:37565"/>
    </ligand>
</feature>
<evidence type="ECO:0000256" key="9">
    <source>
        <dbReference type="PIRSR" id="PIRSR601019-1"/>
    </source>
</evidence>
<keyword evidence="4 10" id="KW-0460">Magnesium</keyword>
<keyword evidence="8" id="KW-0449">Lipoprotein</keyword>
<dbReference type="FunFam" id="3.40.50.300:FF:003800">
    <property type="entry name" value="Guanine nucleotide-binding protein G(k) subunit alpha"/>
    <property type="match status" value="1"/>
</dbReference>
<feature type="binding site" evidence="9">
    <location>
        <begin position="84"/>
        <end position="90"/>
    </location>
    <ligand>
        <name>GTP</name>
        <dbReference type="ChEBI" id="CHEBI:37565"/>
    </ligand>
</feature>
<dbReference type="GO" id="GO:0005737">
    <property type="term" value="C:cytoplasm"/>
    <property type="evidence" value="ECO:0007669"/>
    <property type="project" value="TreeGrafter"/>
</dbReference>
<keyword evidence="7" id="KW-0807">Transducer</keyword>
<evidence type="ECO:0000313" key="12">
    <source>
        <dbReference type="WBParaSite" id="nRc.2.0.1.t37889-RA"/>
    </source>
</evidence>
<dbReference type="AlphaFoldDB" id="A0A915KJ36"/>
<evidence type="ECO:0000256" key="8">
    <source>
        <dbReference type="ARBA" id="ARBA00023288"/>
    </source>
</evidence>
<dbReference type="GO" id="GO:0007188">
    <property type="term" value="P:adenylate cyclase-modulating G protein-coupled receptor signaling pathway"/>
    <property type="evidence" value="ECO:0007669"/>
    <property type="project" value="TreeGrafter"/>
</dbReference>
<dbReference type="PRINTS" id="PR00318">
    <property type="entry name" value="GPROTEINA"/>
</dbReference>
<dbReference type="InterPro" id="IPR027417">
    <property type="entry name" value="P-loop_NTPase"/>
</dbReference>
<dbReference type="Pfam" id="PF00503">
    <property type="entry name" value="G-alpha"/>
    <property type="match status" value="1"/>
</dbReference>
<dbReference type="PANTHER" id="PTHR10218:SF362">
    <property type="entry name" value="G PROTEIN ALPHA O SUBUNIT"/>
    <property type="match status" value="1"/>
</dbReference>
<evidence type="ECO:0000256" key="6">
    <source>
        <dbReference type="ARBA" id="ARBA00023139"/>
    </source>
</evidence>
<organism evidence="11 12">
    <name type="scientific">Romanomermis culicivorax</name>
    <name type="common">Nematode worm</name>
    <dbReference type="NCBI Taxonomy" id="13658"/>
    <lineage>
        <taxon>Eukaryota</taxon>
        <taxon>Metazoa</taxon>
        <taxon>Ecdysozoa</taxon>
        <taxon>Nematoda</taxon>
        <taxon>Enoplea</taxon>
        <taxon>Dorylaimia</taxon>
        <taxon>Mermithida</taxon>
        <taxon>Mermithoidea</taxon>
        <taxon>Mermithidae</taxon>
        <taxon>Romanomermis</taxon>
    </lineage>
</organism>
<dbReference type="Proteomes" id="UP000887565">
    <property type="component" value="Unplaced"/>
</dbReference>
<evidence type="ECO:0000256" key="5">
    <source>
        <dbReference type="ARBA" id="ARBA00023134"/>
    </source>
</evidence>
<evidence type="ECO:0000256" key="2">
    <source>
        <dbReference type="ARBA" id="ARBA00022723"/>
    </source>
</evidence>
<dbReference type="OMA" id="QVQMILD"/>
<dbReference type="WBParaSite" id="nRc.2.0.1.t37889-RA">
    <property type="protein sequence ID" value="nRc.2.0.1.t37889-RA"/>
    <property type="gene ID" value="nRc.2.0.1.g37889"/>
</dbReference>
<sequence length="262" mass="30496">MDLGSEADKNLLFVNFEKNFAQWKHDYSQLFTALNPQMLLDCTTCHFNHSTKDRLLFKFSLSSFLDDIDRIGSPSYVPTEQDILRLRIATTGINEVEFTMKNTKYRVFDVGGQRSERRKWIHCFDNVNAVIYVAALSDYNLTLAEDNHTNRLQESVKLFETICNSKWFLSTPMLLFLNKRDLFVDKIKTHPLTMAFPEYTGPQTYEDGVSYVHKKFTGVNRQPNREIYVHKTCATDTKDMEFVFDACFDIISQLSMQRSGLI</sequence>
<keyword evidence="5 9" id="KW-0342">GTP-binding</keyword>
<dbReference type="PANTHER" id="PTHR10218">
    <property type="entry name" value="GTP-BINDING PROTEIN ALPHA SUBUNIT"/>
    <property type="match status" value="1"/>
</dbReference>